<dbReference type="PANTHER" id="PTHR42732:SF1">
    <property type="entry name" value="BETA-MANNOSIDASE"/>
    <property type="match status" value="1"/>
</dbReference>
<dbReference type="Pfam" id="PF02837">
    <property type="entry name" value="Glyco_hydro_2_N"/>
    <property type="match status" value="1"/>
</dbReference>
<organism evidence="7 8">
    <name type="scientific">Pedobacter africanus</name>
    <dbReference type="NCBI Taxonomy" id="151894"/>
    <lineage>
        <taxon>Bacteria</taxon>
        <taxon>Pseudomonadati</taxon>
        <taxon>Bacteroidota</taxon>
        <taxon>Sphingobacteriia</taxon>
        <taxon>Sphingobacteriales</taxon>
        <taxon>Sphingobacteriaceae</taxon>
        <taxon>Pedobacter</taxon>
    </lineage>
</organism>
<evidence type="ECO:0000259" key="6">
    <source>
        <dbReference type="Pfam" id="PF02837"/>
    </source>
</evidence>
<dbReference type="InterPro" id="IPR006102">
    <property type="entry name" value="Ig-like_GH2"/>
</dbReference>
<dbReference type="Gene3D" id="2.60.40.10">
    <property type="entry name" value="Immunoglobulins"/>
    <property type="match status" value="2"/>
</dbReference>
<dbReference type="GO" id="GO:0004553">
    <property type="term" value="F:hydrolase activity, hydrolyzing O-glycosyl compounds"/>
    <property type="evidence" value="ECO:0007669"/>
    <property type="project" value="InterPro"/>
</dbReference>
<dbReference type="InterPro" id="IPR013783">
    <property type="entry name" value="Ig-like_fold"/>
</dbReference>
<dbReference type="Proteomes" id="UP000192756">
    <property type="component" value="Unassembled WGS sequence"/>
</dbReference>
<dbReference type="Gene3D" id="2.60.120.260">
    <property type="entry name" value="Galactose-binding domain-like"/>
    <property type="match status" value="1"/>
</dbReference>
<dbReference type="Pfam" id="PF00703">
    <property type="entry name" value="Glyco_hydro_2"/>
    <property type="match status" value="1"/>
</dbReference>
<gene>
    <name evidence="7" type="ORF">SAMN04488524_4625</name>
</gene>
<dbReference type="Pfam" id="PF02836">
    <property type="entry name" value="Glyco_hydro_2_C"/>
    <property type="match status" value="1"/>
</dbReference>
<dbReference type="SUPFAM" id="SSF51445">
    <property type="entry name" value="(Trans)glycosidases"/>
    <property type="match status" value="1"/>
</dbReference>
<feature type="domain" description="Glycoside hydrolase family 2 immunoglobulin-like beta-sandwich" evidence="4">
    <location>
        <begin position="200"/>
        <end position="297"/>
    </location>
</feature>
<dbReference type="AlphaFoldDB" id="A0A1W2EA42"/>
<keyword evidence="8" id="KW-1185">Reference proteome</keyword>
<dbReference type="InterPro" id="IPR051913">
    <property type="entry name" value="GH2_Domain-Containing"/>
</dbReference>
<evidence type="ECO:0000259" key="4">
    <source>
        <dbReference type="Pfam" id="PF00703"/>
    </source>
</evidence>
<comment type="similarity">
    <text evidence="1">Belongs to the glycosyl hydrolase 2 family.</text>
</comment>
<dbReference type="InterPro" id="IPR036156">
    <property type="entry name" value="Beta-gal/glucu_dom_sf"/>
</dbReference>
<protein>
    <submittedName>
        <fullName evidence="7">Beta-galactosidase</fullName>
    </submittedName>
</protein>
<dbReference type="InterPro" id="IPR017853">
    <property type="entry name" value="GH"/>
</dbReference>
<evidence type="ECO:0000313" key="8">
    <source>
        <dbReference type="Proteomes" id="UP000192756"/>
    </source>
</evidence>
<dbReference type="SUPFAM" id="SSF49303">
    <property type="entry name" value="beta-Galactosidase/glucuronidase domain"/>
    <property type="match status" value="1"/>
</dbReference>
<dbReference type="InterPro" id="IPR008979">
    <property type="entry name" value="Galactose-bd-like_sf"/>
</dbReference>
<keyword evidence="3" id="KW-0326">Glycosidase</keyword>
<reference evidence="8" key="1">
    <citation type="submission" date="2017-04" db="EMBL/GenBank/DDBJ databases">
        <authorList>
            <person name="Varghese N."/>
            <person name="Submissions S."/>
        </authorList>
    </citation>
    <scope>NUCLEOTIDE SEQUENCE [LARGE SCALE GENOMIC DNA]</scope>
    <source>
        <strain evidence="8">DSM 12126</strain>
    </source>
</reference>
<dbReference type="InterPro" id="IPR006101">
    <property type="entry name" value="Glyco_hydro_2"/>
</dbReference>
<proteinExistence type="inferred from homology"/>
<feature type="domain" description="Glycoside hydrolase family 2 catalytic" evidence="5">
    <location>
        <begin position="304"/>
        <end position="599"/>
    </location>
</feature>
<evidence type="ECO:0000313" key="7">
    <source>
        <dbReference type="EMBL" id="SMD06650.1"/>
    </source>
</evidence>
<dbReference type="STRING" id="151894.SAMN04488524_4625"/>
<dbReference type="PANTHER" id="PTHR42732">
    <property type="entry name" value="BETA-GALACTOSIDASE"/>
    <property type="match status" value="1"/>
</dbReference>
<evidence type="ECO:0000256" key="2">
    <source>
        <dbReference type="ARBA" id="ARBA00022801"/>
    </source>
</evidence>
<dbReference type="EMBL" id="FWXT01000005">
    <property type="protein sequence ID" value="SMD06650.1"/>
    <property type="molecule type" value="Genomic_DNA"/>
</dbReference>
<dbReference type="Gene3D" id="3.20.20.80">
    <property type="entry name" value="Glycosidases"/>
    <property type="match status" value="1"/>
</dbReference>
<keyword evidence="2" id="KW-0378">Hydrolase</keyword>
<accession>A0A1W2EA42</accession>
<name>A0A1W2EA42_9SPHI</name>
<sequence length="688" mass="78180">MKKQTEIQNHIMQYKKIIAFILLISWAVSGYGSNARQILPLNKNWQFYFAYNFEQNIEKQKVNLPHTWNAEETLKGIANYNRTSAIYENTLTVTDAMKGKRLFLYFEGANSVATILLNNKFVDEHKGGYTGFCIEITKFVGLGANALTVQVSNAYRLDVIPLHGDFNVYGGIHRPVSLIVTDQDCISLLDHGSSGVYISQQQVSPQSAKINVLSKMSVGNHSGLSLKTTIYDREKNVVASSVANITDANSKEARQDISISNPRLWNGKADPYLYTVEVSLLKNDQLIDQVSQPLGLRFFQVDPDKGFFLNGKYLDLYGAGRHEDLAGKGSALSDADHENDMELIKELGATAMRLTHYPQNKHFYDMCDRNGIILWSEIPFVGPGGYTGTGYLKNKELEANIRTMLIELIRQNFNHPSICFWGMFNELKLNYDDPQPFIKELNTLAKQEDPGRLTTLASNLEPEKFNGLTDLMGWNKYYGWYGGNFDEVGKWADDVHRVLPFTPISVSEYGAGASPFKHTEVLTKPAPTGRFHPEEWQTAFHEKHWEALKRRTFVWGKFVWVLADFGSSIRTEGDRTAINDKGLVTYDRKVKKDAFYFYKANWNPEPMLYIAERRNNIRYSKTAAVKVFCNAGTVSLWVNGKIYPKKVPNDLKTILWQNIKLQPGKNTILVRSVTRGKVLEDSCVWNQI</sequence>
<evidence type="ECO:0000256" key="3">
    <source>
        <dbReference type="ARBA" id="ARBA00023295"/>
    </source>
</evidence>
<dbReference type="InterPro" id="IPR006104">
    <property type="entry name" value="Glyco_hydro_2_N"/>
</dbReference>
<dbReference type="SUPFAM" id="SSF49785">
    <property type="entry name" value="Galactose-binding domain-like"/>
    <property type="match status" value="1"/>
</dbReference>
<dbReference type="InterPro" id="IPR006103">
    <property type="entry name" value="Glyco_hydro_2_cat"/>
</dbReference>
<evidence type="ECO:0000259" key="5">
    <source>
        <dbReference type="Pfam" id="PF02836"/>
    </source>
</evidence>
<dbReference type="PRINTS" id="PR00132">
    <property type="entry name" value="GLHYDRLASE2"/>
</dbReference>
<evidence type="ECO:0000256" key="1">
    <source>
        <dbReference type="ARBA" id="ARBA00007401"/>
    </source>
</evidence>
<feature type="domain" description="Glycosyl hydrolases family 2 sugar binding" evidence="6">
    <location>
        <begin position="77"/>
        <end position="180"/>
    </location>
</feature>
<dbReference type="GO" id="GO:0005975">
    <property type="term" value="P:carbohydrate metabolic process"/>
    <property type="evidence" value="ECO:0007669"/>
    <property type="project" value="InterPro"/>
</dbReference>